<reference evidence="1" key="1">
    <citation type="submission" date="2015-12" db="EMBL/GenBank/DDBJ databases">
        <title>Update maize B73 reference genome by single molecule sequencing technologies.</title>
        <authorList>
            <consortium name="Maize Genome Sequencing Project"/>
            <person name="Ware D."/>
        </authorList>
    </citation>
    <scope>NUCLEOTIDE SEQUENCE [LARGE SCALE GENOMIC DNA]</scope>
    <source>
        <tissue evidence="1">Seedling</tissue>
    </source>
</reference>
<dbReference type="EMBL" id="CM007649">
    <property type="protein sequence ID" value="ONM40957.1"/>
    <property type="molecule type" value="Genomic_DNA"/>
</dbReference>
<sequence length="62" mass="7192">MVTLSTDVDFFFVVPLPSPFQIHFVSLVHELCAPPFSCRFLVVVYTISFLYFLGKIVLFQKF</sequence>
<name>A0A1D6NL58_MAIZE</name>
<gene>
    <name evidence="1" type="ORF">ZEAMMB73_Zm00001d044355</name>
</gene>
<evidence type="ECO:0000313" key="1">
    <source>
        <dbReference type="EMBL" id="ONM40957.1"/>
    </source>
</evidence>
<accession>A0A1D6NL58</accession>
<dbReference type="AlphaFoldDB" id="A0A1D6NL58"/>
<protein>
    <submittedName>
        <fullName evidence="1">B3 domain-containing protein</fullName>
    </submittedName>
</protein>
<proteinExistence type="predicted"/>
<organism evidence="1">
    <name type="scientific">Zea mays</name>
    <name type="common">Maize</name>
    <dbReference type="NCBI Taxonomy" id="4577"/>
    <lineage>
        <taxon>Eukaryota</taxon>
        <taxon>Viridiplantae</taxon>
        <taxon>Streptophyta</taxon>
        <taxon>Embryophyta</taxon>
        <taxon>Tracheophyta</taxon>
        <taxon>Spermatophyta</taxon>
        <taxon>Magnoliopsida</taxon>
        <taxon>Liliopsida</taxon>
        <taxon>Poales</taxon>
        <taxon>Poaceae</taxon>
        <taxon>PACMAD clade</taxon>
        <taxon>Panicoideae</taxon>
        <taxon>Andropogonodae</taxon>
        <taxon>Andropogoneae</taxon>
        <taxon>Tripsacinae</taxon>
        <taxon>Zea</taxon>
    </lineage>
</organism>